<dbReference type="GO" id="GO:0003723">
    <property type="term" value="F:RNA binding"/>
    <property type="evidence" value="ECO:0007669"/>
    <property type="project" value="UniProtKB-UniRule"/>
</dbReference>
<reference evidence="4 5" key="1">
    <citation type="journal article" date="2024" name="Nat. Commun.">
        <title>Phylogenomics reveals the evolutionary origins of lichenization in chlorophyte algae.</title>
        <authorList>
            <person name="Puginier C."/>
            <person name="Libourel C."/>
            <person name="Otte J."/>
            <person name="Skaloud P."/>
            <person name="Haon M."/>
            <person name="Grisel S."/>
            <person name="Petersen M."/>
            <person name="Berrin J.G."/>
            <person name="Delaux P.M."/>
            <person name="Dal Grande F."/>
            <person name="Keller J."/>
        </authorList>
    </citation>
    <scope>NUCLEOTIDE SEQUENCE [LARGE SCALE GENOMIC DNA]</scope>
    <source>
        <strain evidence="4 5">SAG 2036</strain>
    </source>
</reference>
<gene>
    <name evidence="4" type="ORF">WJX73_000372</name>
</gene>
<dbReference type="InterPro" id="IPR050441">
    <property type="entry name" value="RBM"/>
</dbReference>
<evidence type="ECO:0000256" key="2">
    <source>
        <dbReference type="SAM" id="MobiDB-lite"/>
    </source>
</evidence>
<dbReference type="InterPro" id="IPR000504">
    <property type="entry name" value="RRM_dom"/>
</dbReference>
<feature type="domain" description="RRM" evidence="3">
    <location>
        <begin position="10"/>
        <end position="88"/>
    </location>
</feature>
<keyword evidence="1" id="KW-0694">RNA-binding</keyword>
<evidence type="ECO:0000313" key="5">
    <source>
        <dbReference type="Proteomes" id="UP001465755"/>
    </source>
</evidence>
<dbReference type="AlphaFoldDB" id="A0AAW1PDF3"/>
<dbReference type="Proteomes" id="UP001465755">
    <property type="component" value="Unassembled WGS sequence"/>
</dbReference>
<keyword evidence="5" id="KW-1185">Reference proteome</keyword>
<dbReference type="SMART" id="SM00360">
    <property type="entry name" value="RRM"/>
    <property type="match status" value="1"/>
</dbReference>
<dbReference type="Pfam" id="PF00076">
    <property type="entry name" value="RRM_1"/>
    <property type="match status" value="1"/>
</dbReference>
<organism evidence="4 5">
    <name type="scientific">Symbiochloris irregularis</name>
    <dbReference type="NCBI Taxonomy" id="706552"/>
    <lineage>
        <taxon>Eukaryota</taxon>
        <taxon>Viridiplantae</taxon>
        <taxon>Chlorophyta</taxon>
        <taxon>core chlorophytes</taxon>
        <taxon>Trebouxiophyceae</taxon>
        <taxon>Trebouxiales</taxon>
        <taxon>Trebouxiaceae</taxon>
        <taxon>Symbiochloris</taxon>
    </lineage>
</organism>
<dbReference type="EMBL" id="JALJOQ010000035">
    <property type="protein sequence ID" value="KAK9806617.1"/>
    <property type="molecule type" value="Genomic_DNA"/>
</dbReference>
<dbReference type="InterPro" id="IPR012677">
    <property type="entry name" value="Nucleotide-bd_a/b_plait_sf"/>
</dbReference>
<evidence type="ECO:0000313" key="4">
    <source>
        <dbReference type="EMBL" id="KAK9806617.1"/>
    </source>
</evidence>
<dbReference type="Gene3D" id="3.30.70.330">
    <property type="match status" value="1"/>
</dbReference>
<feature type="compositionally biased region" description="Basic and acidic residues" evidence="2">
    <location>
        <begin position="149"/>
        <end position="159"/>
    </location>
</feature>
<sequence>MSRRDRASRTSLLIRNLPLDIRPDDLRYKFERYGEIRDVYLPRDYHSNRPKGFGFVEYVEERDAEDALYAMDGKLFGNREIAVVMSKDSRKTPRDMMVRDDSATRSRGRHRSRSRSRSRGRRRRSRSRSRSRSPRRDRERSSRHRSRHSDRTPPRRERSYSPSPHPQRSASRSRSRGRSVHEREAAREHSASPIRHAHSPAADAAPVNGVAADEALGSPDRADQENMTPVSNE</sequence>
<name>A0AAW1PDF3_9CHLO</name>
<evidence type="ECO:0000259" key="3">
    <source>
        <dbReference type="PROSITE" id="PS50102"/>
    </source>
</evidence>
<feature type="compositionally biased region" description="Basic residues" evidence="2">
    <location>
        <begin position="106"/>
        <end position="133"/>
    </location>
</feature>
<dbReference type="PANTHER" id="PTHR48034">
    <property type="entry name" value="TRANSFORMER-2 SEX-DETERMINING PROTEIN-RELATED"/>
    <property type="match status" value="1"/>
</dbReference>
<feature type="compositionally biased region" description="Basic and acidic residues" evidence="2">
    <location>
        <begin position="179"/>
        <end position="190"/>
    </location>
</feature>
<dbReference type="InterPro" id="IPR035979">
    <property type="entry name" value="RBD_domain_sf"/>
</dbReference>
<proteinExistence type="predicted"/>
<evidence type="ECO:0000256" key="1">
    <source>
        <dbReference type="PROSITE-ProRule" id="PRU00176"/>
    </source>
</evidence>
<feature type="compositionally biased region" description="Basic and acidic residues" evidence="2">
    <location>
        <begin position="87"/>
        <end position="104"/>
    </location>
</feature>
<feature type="compositionally biased region" description="Low complexity" evidence="2">
    <location>
        <begin position="160"/>
        <end position="170"/>
    </location>
</feature>
<dbReference type="PROSITE" id="PS50102">
    <property type="entry name" value="RRM"/>
    <property type="match status" value="1"/>
</dbReference>
<comment type="caution">
    <text evidence="4">The sequence shown here is derived from an EMBL/GenBank/DDBJ whole genome shotgun (WGS) entry which is preliminary data.</text>
</comment>
<dbReference type="SUPFAM" id="SSF54928">
    <property type="entry name" value="RNA-binding domain, RBD"/>
    <property type="match status" value="1"/>
</dbReference>
<protein>
    <recommendedName>
        <fullName evidence="3">RRM domain-containing protein</fullName>
    </recommendedName>
</protein>
<accession>A0AAW1PDF3</accession>
<feature type="region of interest" description="Disordered" evidence="2">
    <location>
        <begin position="87"/>
        <end position="233"/>
    </location>
</feature>
<feature type="compositionally biased region" description="Low complexity" evidence="2">
    <location>
        <begin position="200"/>
        <end position="213"/>
    </location>
</feature>